<reference evidence="2 3" key="1">
    <citation type="submission" date="2018-06" db="EMBL/GenBank/DDBJ databases">
        <title>Natronomonas sp. F16-60 a new haloarchaeon isolated from a solar saltern of Isla Cristina, Huelva, Spain.</title>
        <authorList>
            <person name="Duran-Viseras A."/>
            <person name="Sanchez-Porro C."/>
            <person name="Ventosa A."/>
        </authorList>
    </citation>
    <scope>NUCLEOTIDE SEQUENCE [LARGE SCALE GENOMIC DNA]</scope>
    <source>
        <strain evidence="2 3">F16-60</strain>
    </source>
</reference>
<dbReference type="CDD" id="cd02042">
    <property type="entry name" value="ParAB_family"/>
    <property type="match status" value="1"/>
</dbReference>
<evidence type="ECO:0000259" key="1">
    <source>
        <dbReference type="Pfam" id="PF13614"/>
    </source>
</evidence>
<accession>A0A554MZ37</accession>
<dbReference type="Proteomes" id="UP000319894">
    <property type="component" value="Unassembled WGS sequence"/>
</dbReference>
<evidence type="ECO:0000313" key="2">
    <source>
        <dbReference type="EMBL" id="TSD10030.1"/>
    </source>
</evidence>
<name>A0A554MZ37_9EURY</name>
<feature type="domain" description="AAA" evidence="1">
    <location>
        <begin position="7"/>
        <end position="176"/>
    </location>
</feature>
<dbReference type="AlphaFoldDB" id="A0A554MZ37"/>
<dbReference type="SUPFAM" id="SSF52540">
    <property type="entry name" value="P-loop containing nucleoside triphosphate hydrolases"/>
    <property type="match status" value="1"/>
</dbReference>
<dbReference type="Pfam" id="PF13614">
    <property type="entry name" value="AAA_31"/>
    <property type="match status" value="1"/>
</dbReference>
<dbReference type="RefSeq" id="WP_144262715.1">
    <property type="nucleotide sequence ID" value="NZ_QMDX01000009.1"/>
</dbReference>
<evidence type="ECO:0000313" key="3">
    <source>
        <dbReference type="Proteomes" id="UP000319894"/>
    </source>
</evidence>
<proteinExistence type="predicted"/>
<gene>
    <name evidence="2" type="ORF">DP107_13670</name>
</gene>
<dbReference type="InterPro" id="IPR050678">
    <property type="entry name" value="DNA_Partitioning_ATPase"/>
</dbReference>
<comment type="caution">
    <text evidence="2">The sequence shown here is derived from an EMBL/GenBank/DDBJ whole genome shotgun (WGS) entry which is preliminary data.</text>
</comment>
<dbReference type="InterPro" id="IPR025669">
    <property type="entry name" value="AAA_dom"/>
</dbReference>
<dbReference type="EMBL" id="QMDX01000009">
    <property type="protein sequence ID" value="TSD10030.1"/>
    <property type="molecule type" value="Genomic_DNA"/>
</dbReference>
<dbReference type="OrthoDB" id="36110at2157"/>
<dbReference type="InParanoid" id="A0A554MZ37"/>
<organism evidence="2 3">
    <name type="scientific">Haloglomus irregulare</name>
    <dbReference type="NCBI Taxonomy" id="2234134"/>
    <lineage>
        <taxon>Archaea</taxon>
        <taxon>Methanobacteriati</taxon>
        <taxon>Methanobacteriota</taxon>
        <taxon>Stenosarchaea group</taxon>
        <taxon>Halobacteria</taxon>
        <taxon>Halobacteriales</taxon>
        <taxon>Natronomonadaceae</taxon>
        <taxon>Haloglomus</taxon>
    </lineage>
</organism>
<dbReference type="InterPro" id="IPR027417">
    <property type="entry name" value="P-loop_NTPase"/>
</dbReference>
<sequence>MGEATRLAVSNQKGGVGKTAVAINVAGGLSDRGRDVLLVDLDPQGNATENLGMRERYDDEPPSLFDALSDPSMRDRIGDLVVEHPEMDVIPSNIDMTAVEPELTLSRRSGEQLDLALGHVEDAYDYVIIDCPPFLGNLMDNALYAARHTLVPALAETTSKRAFELLFDHIEALERDYDIGIRECGVVVNRIDVRKRQATEMLDWIETAFEDTPVWRERERAAVQRALAEGGSLFLEAPDCDQCGTFAEIARTLDRQFETVEPQP</sequence>
<dbReference type="PANTHER" id="PTHR13696:SF99">
    <property type="entry name" value="COBYRINIC ACID AC-DIAMIDE SYNTHASE"/>
    <property type="match status" value="1"/>
</dbReference>
<dbReference type="Gene3D" id="3.40.50.300">
    <property type="entry name" value="P-loop containing nucleotide triphosphate hydrolases"/>
    <property type="match status" value="1"/>
</dbReference>
<protein>
    <submittedName>
        <fullName evidence="2">ParA family protein</fullName>
    </submittedName>
</protein>
<keyword evidence="3" id="KW-1185">Reference proteome</keyword>
<dbReference type="PANTHER" id="PTHR13696">
    <property type="entry name" value="P-LOOP CONTAINING NUCLEOSIDE TRIPHOSPHATE HYDROLASE"/>
    <property type="match status" value="1"/>
</dbReference>